<feature type="chain" id="PRO_5007151739" description="Tat pathway signal protein" evidence="1">
    <location>
        <begin position="27"/>
        <end position="159"/>
    </location>
</feature>
<protein>
    <recommendedName>
        <fullName evidence="4">Tat pathway signal protein</fullName>
    </recommendedName>
</protein>
<sequence>MPFSTTTLRLVTSALAMSLGLAPAWAQSAPAPVPIQAAQAQAPAKALSLELNAAQPSDKGCRLTFVVNNALGADLSKAAFEIALFNETGVVDRLTVLDFKDLPAGKTKVTRFDLAGADCGKLSRVLINSATECAGTGVEPAACMRGLKTSTKTGIAFGV</sequence>
<keyword evidence="1" id="KW-0732">Signal</keyword>
<proteinExistence type="predicted"/>
<evidence type="ECO:0000313" key="3">
    <source>
        <dbReference type="Proteomes" id="UP000053176"/>
    </source>
</evidence>
<name>A0A117N4H5_RHILI</name>
<evidence type="ECO:0008006" key="4">
    <source>
        <dbReference type="Google" id="ProtNLM"/>
    </source>
</evidence>
<comment type="caution">
    <text evidence="2">The sequence shown here is derived from an EMBL/GenBank/DDBJ whole genome shotgun (WGS) entry which is preliminary data.</text>
</comment>
<dbReference type="Proteomes" id="UP000053176">
    <property type="component" value="Unassembled WGS sequence"/>
</dbReference>
<dbReference type="OrthoDB" id="7707524at2"/>
<evidence type="ECO:0000313" key="2">
    <source>
        <dbReference type="EMBL" id="KUM27920.1"/>
    </source>
</evidence>
<gene>
    <name evidence="2" type="ORF">AU467_14830</name>
</gene>
<feature type="signal peptide" evidence="1">
    <location>
        <begin position="1"/>
        <end position="26"/>
    </location>
</feature>
<reference evidence="2 3" key="1">
    <citation type="submission" date="2015-12" db="EMBL/GenBank/DDBJ databases">
        <title>Draft genome sequence of Mesorhizobium sp. UFLA 01-765, a multitolerant efficient symbiont and plant-growth promoting strain isolated from Zn-mining soil using Leucaena leucocephala as a trap plant.</title>
        <authorList>
            <person name="Rangel W.M."/>
            <person name="Thijs S."/>
            <person name="Longatti S.M."/>
            <person name="Moreira F.M."/>
            <person name="Weyens N."/>
            <person name="Vangronsveld J."/>
            <person name="Van Hamme J.D."/>
            <person name="Bottos E.M."/>
            <person name="Rineau F."/>
        </authorList>
    </citation>
    <scope>NUCLEOTIDE SEQUENCE [LARGE SCALE GENOMIC DNA]</scope>
    <source>
        <strain evidence="2 3">UFLA 01-765</strain>
    </source>
</reference>
<accession>A0A117N4H5</accession>
<dbReference type="AlphaFoldDB" id="A0A117N4H5"/>
<evidence type="ECO:0000256" key="1">
    <source>
        <dbReference type="SAM" id="SignalP"/>
    </source>
</evidence>
<dbReference type="EMBL" id="LPWA01000057">
    <property type="protein sequence ID" value="KUM27920.1"/>
    <property type="molecule type" value="Genomic_DNA"/>
</dbReference>
<organism evidence="2 3">
    <name type="scientific">Rhizobium loti</name>
    <name type="common">Mesorhizobium loti</name>
    <dbReference type="NCBI Taxonomy" id="381"/>
    <lineage>
        <taxon>Bacteria</taxon>
        <taxon>Pseudomonadati</taxon>
        <taxon>Pseudomonadota</taxon>
        <taxon>Alphaproteobacteria</taxon>
        <taxon>Hyphomicrobiales</taxon>
        <taxon>Phyllobacteriaceae</taxon>
        <taxon>Mesorhizobium</taxon>
    </lineage>
</organism>